<dbReference type="Proteomes" id="UP000325945">
    <property type="component" value="Unassembled WGS sequence"/>
</dbReference>
<evidence type="ECO:0008006" key="4">
    <source>
        <dbReference type="Google" id="ProtNLM"/>
    </source>
</evidence>
<gene>
    <name evidence="2" type="ORF">BDV39DRAFT_205757</name>
</gene>
<evidence type="ECO:0000313" key="3">
    <source>
        <dbReference type="Proteomes" id="UP000325945"/>
    </source>
</evidence>
<protein>
    <recommendedName>
        <fullName evidence="4">C2H2-type domain-containing protein</fullName>
    </recommendedName>
</protein>
<dbReference type="PANTHER" id="PTHR38167">
    <property type="entry name" value="C2H2-TYPE DOMAIN-CONTAINING PROTEIN"/>
    <property type="match status" value="1"/>
</dbReference>
<sequence length="180" mass="20770">MALSIAELAPQDEKLQLLLGAINSAWGRVSNSFLITEDQVQLPSKADEESGGEGSEDEEDEEDEQSEDENPRSEERSSNQQTPGSKRLRQRYAYCDNCEKEFDVTQNTKTSCRYHTDSCYPDGDFFVDDDYYDNGEYDNGEALEEYPEGYIYECCERRANEEPCTVSRHRERVSIKRQRV</sequence>
<feature type="compositionally biased region" description="Acidic residues" evidence="1">
    <location>
        <begin position="49"/>
        <end position="68"/>
    </location>
</feature>
<dbReference type="EMBL" id="ML741798">
    <property type="protein sequence ID" value="KAE8326597.1"/>
    <property type="molecule type" value="Genomic_DNA"/>
</dbReference>
<evidence type="ECO:0000256" key="1">
    <source>
        <dbReference type="SAM" id="MobiDB-lite"/>
    </source>
</evidence>
<accession>A0A5N6X076</accession>
<organism evidence="2 3">
    <name type="scientific">Aspergillus sergii</name>
    <dbReference type="NCBI Taxonomy" id="1034303"/>
    <lineage>
        <taxon>Eukaryota</taxon>
        <taxon>Fungi</taxon>
        <taxon>Dikarya</taxon>
        <taxon>Ascomycota</taxon>
        <taxon>Pezizomycotina</taxon>
        <taxon>Eurotiomycetes</taxon>
        <taxon>Eurotiomycetidae</taxon>
        <taxon>Eurotiales</taxon>
        <taxon>Aspergillaceae</taxon>
        <taxon>Aspergillus</taxon>
        <taxon>Aspergillus subgen. Circumdati</taxon>
    </lineage>
</organism>
<proteinExistence type="predicted"/>
<name>A0A5N6X076_9EURO</name>
<dbReference type="PANTHER" id="PTHR38167:SF1">
    <property type="entry name" value="C2H2-TYPE DOMAIN-CONTAINING PROTEIN"/>
    <property type="match status" value="1"/>
</dbReference>
<evidence type="ECO:0000313" key="2">
    <source>
        <dbReference type="EMBL" id="KAE8326597.1"/>
    </source>
</evidence>
<reference evidence="3" key="1">
    <citation type="submission" date="2019-04" db="EMBL/GenBank/DDBJ databases">
        <title>Friends and foes A comparative genomics studyof 23 Aspergillus species from section Flavi.</title>
        <authorList>
            <consortium name="DOE Joint Genome Institute"/>
            <person name="Kjaerbolling I."/>
            <person name="Vesth T."/>
            <person name="Frisvad J.C."/>
            <person name="Nybo J.L."/>
            <person name="Theobald S."/>
            <person name="Kildgaard S."/>
            <person name="Isbrandt T."/>
            <person name="Kuo A."/>
            <person name="Sato A."/>
            <person name="Lyhne E.K."/>
            <person name="Kogle M.E."/>
            <person name="Wiebenga A."/>
            <person name="Kun R.S."/>
            <person name="Lubbers R.J."/>
            <person name="Makela M.R."/>
            <person name="Barry K."/>
            <person name="Chovatia M."/>
            <person name="Clum A."/>
            <person name="Daum C."/>
            <person name="Haridas S."/>
            <person name="He G."/>
            <person name="LaButti K."/>
            <person name="Lipzen A."/>
            <person name="Mondo S."/>
            <person name="Riley R."/>
            <person name="Salamov A."/>
            <person name="Simmons B.A."/>
            <person name="Magnuson J.K."/>
            <person name="Henrissat B."/>
            <person name="Mortensen U.H."/>
            <person name="Larsen T.O."/>
            <person name="Devries R.P."/>
            <person name="Grigoriev I.V."/>
            <person name="Machida M."/>
            <person name="Baker S.E."/>
            <person name="Andersen M.R."/>
        </authorList>
    </citation>
    <scope>NUCLEOTIDE SEQUENCE [LARGE SCALE GENOMIC DNA]</scope>
    <source>
        <strain evidence="3">CBS 130017</strain>
    </source>
</reference>
<keyword evidence="3" id="KW-1185">Reference proteome</keyword>
<feature type="region of interest" description="Disordered" evidence="1">
    <location>
        <begin position="37"/>
        <end position="88"/>
    </location>
</feature>
<dbReference type="AlphaFoldDB" id="A0A5N6X076"/>